<gene>
    <name evidence="8 11" type="primary">bamA</name>
    <name evidence="11" type="ORF">D3272_08950</name>
</gene>
<sequence length="823" mass="89378" precursor="true">MRFLRGCLTRLAFALCLVACVLGPNALAVAAVPASAIVVEGNHRVDADTIRTYFQGTDEGKVNDAVRSLYATGLFSDVRVSRDGGRIVVHVAENGVINRVAFEGNKKVKSEQLETEVTSKTRGPYSQAFVAADVQRIQEIYRRSGNGNAKVTSRTVDLPNGRVDVVFTIDEGSKTGVKAIEFAGNHAYSSRKLRGIMTTTEMNLISFLKTTDVYDPEKISSDEDLIRRFYLKNGYADFRIVGTDVKFDADEGGYNVLIKIEEGAQYTVSSVRVDTQIPGVTSDSLLPFLKLSSGDTYDGDAVQKSVEALTREVARRGFAFAEVKPRGDRNNQAHTVSIAFTIDEGPRVYIERINVHGNTRTREYVIRREFDIGEGDPYNKVLIDKAERRLNSLGFFKKVKITNQPGSSPDRVIVDVDVEDQPTGSFGVSGGYSTSDGFIAELSVSESNFLGRGQFVKVAIQEGQNARGIDFSFTEPYILDTRIAAGFDLFAKQSDNTQYTDYRTFVTGGTLRLGVPITDEFSISPHYSIYNTRINIPDTTSYPYNDCQFPVNGVTPGVGVLGGTPPTLVDNCLTNGEASLAIKQAQGSTLTSLAGFTLDYNTLDNRKDPTSGLFIELRNDVAGLGGDSQFVRTSGDLRYYHGIFEDIVGIVHLQGGQITGFGSESQLRIADEFQLGPTLVRGFAPSGIGPRDISNLAAYKYNPLGGSTYFGASAEVQFAIPYLPRDLGLRGALFSDAGTLFGYQGKTNFTPGGGACVASLQAPTYTQGTCVQVRDSAAIRSSVGASILWASPLGPIRFDYAYALSKDKYDVTQAFRFSGGTSF</sequence>
<dbReference type="Gene3D" id="3.10.20.310">
    <property type="entry name" value="membrane protein fhac"/>
    <property type="match status" value="5"/>
</dbReference>
<name>A0A4Q2RGL2_9HYPH</name>
<dbReference type="Pfam" id="PF07244">
    <property type="entry name" value="POTRA"/>
    <property type="match status" value="4"/>
</dbReference>
<evidence type="ECO:0000313" key="12">
    <source>
        <dbReference type="Proteomes" id="UP000289411"/>
    </source>
</evidence>
<keyword evidence="7 8" id="KW-0998">Cell outer membrane</keyword>
<reference evidence="11 12" key="1">
    <citation type="submission" date="2018-09" db="EMBL/GenBank/DDBJ databases">
        <authorList>
            <person name="Grouzdev D.S."/>
            <person name="Krutkina M.S."/>
        </authorList>
    </citation>
    <scope>NUCLEOTIDE SEQUENCE [LARGE SCALE GENOMIC DNA]</scope>
    <source>
        <strain evidence="11 12">RmlP001</strain>
    </source>
</reference>
<feature type="chain" id="PRO_5025744559" description="Outer membrane protein assembly factor BamA" evidence="8">
    <location>
        <begin position="31"/>
        <end position="823"/>
    </location>
</feature>
<evidence type="ECO:0000313" key="11">
    <source>
        <dbReference type="EMBL" id="RYB05704.1"/>
    </source>
</evidence>
<evidence type="ECO:0000256" key="9">
    <source>
        <dbReference type="NCBIfam" id="TIGR03303"/>
    </source>
</evidence>
<keyword evidence="12" id="KW-1185">Reference proteome</keyword>
<proteinExistence type="inferred from homology"/>
<dbReference type="GO" id="GO:0009279">
    <property type="term" value="C:cell outer membrane"/>
    <property type="evidence" value="ECO:0007669"/>
    <property type="project" value="UniProtKB-SubCell"/>
</dbReference>
<dbReference type="HAMAP" id="MF_01430">
    <property type="entry name" value="OM_assembly_BamA"/>
    <property type="match status" value="1"/>
</dbReference>
<comment type="subcellular location">
    <subcellularLocation>
        <location evidence="8">Cell outer membrane</location>
    </subcellularLocation>
    <subcellularLocation>
        <location evidence="1">Membrane</location>
    </subcellularLocation>
</comment>
<accession>A0A4Q2RGL2</accession>
<feature type="signal peptide" evidence="8">
    <location>
        <begin position="1"/>
        <end position="30"/>
    </location>
</feature>
<dbReference type="InterPro" id="IPR034746">
    <property type="entry name" value="POTRA"/>
</dbReference>
<evidence type="ECO:0000256" key="5">
    <source>
        <dbReference type="ARBA" id="ARBA00022737"/>
    </source>
</evidence>
<dbReference type="NCBIfam" id="TIGR03303">
    <property type="entry name" value="OM_YaeT"/>
    <property type="match status" value="1"/>
</dbReference>
<feature type="domain" description="POTRA" evidence="10">
    <location>
        <begin position="95"/>
        <end position="172"/>
    </location>
</feature>
<keyword evidence="3 8" id="KW-0812">Transmembrane</keyword>
<comment type="subunit">
    <text evidence="8">Part of the Bam complex.</text>
</comment>
<comment type="caution">
    <text evidence="11">The sequence shown here is derived from an EMBL/GenBank/DDBJ whole genome shotgun (WGS) entry which is preliminary data.</text>
</comment>
<evidence type="ECO:0000256" key="3">
    <source>
        <dbReference type="ARBA" id="ARBA00022692"/>
    </source>
</evidence>
<dbReference type="GO" id="GO:0043165">
    <property type="term" value="P:Gram-negative-bacterium-type cell outer membrane assembly"/>
    <property type="evidence" value="ECO:0007669"/>
    <property type="project" value="UniProtKB-UniRule"/>
</dbReference>
<protein>
    <recommendedName>
        <fullName evidence="8 9">Outer membrane protein assembly factor BamA</fullName>
    </recommendedName>
</protein>
<keyword evidence="6 8" id="KW-0472">Membrane</keyword>
<evidence type="ECO:0000256" key="6">
    <source>
        <dbReference type="ARBA" id="ARBA00023136"/>
    </source>
</evidence>
<dbReference type="Pfam" id="PF01103">
    <property type="entry name" value="Omp85"/>
    <property type="match status" value="1"/>
</dbReference>
<comment type="function">
    <text evidence="8">Part of the outer membrane protein assembly complex, which is involved in assembly and insertion of beta-barrel proteins into the outer membrane.</text>
</comment>
<feature type="domain" description="POTRA" evidence="10">
    <location>
        <begin position="175"/>
        <end position="263"/>
    </location>
</feature>
<comment type="similarity">
    <text evidence="8">Belongs to the BamA family.</text>
</comment>
<evidence type="ECO:0000259" key="10">
    <source>
        <dbReference type="PROSITE" id="PS51779"/>
    </source>
</evidence>
<dbReference type="InterPro" id="IPR023707">
    <property type="entry name" value="OM_assembly_BamA"/>
</dbReference>
<dbReference type="InterPro" id="IPR010827">
    <property type="entry name" value="BamA/TamA_POTRA"/>
</dbReference>
<organism evidence="11 12">
    <name type="scientific">Lichenibacterium ramalinae</name>
    <dbReference type="NCBI Taxonomy" id="2316527"/>
    <lineage>
        <taxon>Bacteria</taxon>
        <taxon>Pseudomonadati</taxon>
        <taxon>Pseudomonadota</taxon>
        <taxon>Alphaproteobacteria</taxon>
        <taxon>Hyphomicrobiales</taxon>
        <taxon>Lichenihabitantaceae</taxon>
        <taxon>Lichenibacterium</taxon>
    </lineage>
</organism>
<evidence type="ECO:0000256" key="1">
    <source>
        <dbReference type="ARBA" id="ARBA00004370"/>
    </source>
</evidence>
<feature type="domain" description="POTRA" evidence="10">
    <location>
        <begin position="348"/>
        <end position="421"/>
    </location>
</feature>
<dbReference type="Proteomes" id="UP000289411">
    <property type="component" value="Unassembled WGS sequence"/>
</dbReference>
<dbReference type="EMBL" id="QYBC01000006">
    <property type="protein sequence ID" value="RYB05704.1"/>
    <property type="molecule type" value="Genomic_DNA"/>
</dbReference>
<dbReference type="GO" id="GO:0051205">
    <property type="term" value="P:protein insertion into membrane"/>
    <property type="evidence" value="ECO:0007669"/>
    <property type="project" value="UniProtKB-UniRule"/>
</dbReference>
<dbReference type="PROSITE" id="PS51779">
    <property type="entry name" value="POTRA"/>
    <property type="match status" value="3"/>
</dbReference>
<keyword evidence="4 8" id="KW-0732">Signal</keyword>
<dbReference type="AlphaFoldDB" id="A0A4Q2RGL2"/>
<evidence type="ECO:0000256" key="2">
    <source>
        <dbReference type="ARBA" id="ARBA00022452"/>
    </source>
</evidence>
<evidence type="ECO:0000256" key="4">
    <source>
        <dbReference type="ARBA" id="ARBA00022729"/>
    </source>
</evidence>
<reference evidence="11 12" key="2">
    <citation type="submission" date="2019-02" db="EMBL/GenBank/DDBJ databases">
        <title>'Lichenibacterium ramalinii' gen. nov. sp. nov., 'Lichenibacterium minor' gen. nov. sp. nov.</title>
        <authorList>
            <person name="Pankratov T."/>
        </authorList>
    </citation>
    <scope>NUCLEOTIDE SEQUENCE [LARGE SCALE GENOMIC DNA]</scope>
    <source>
        <strain evidence="11 12">RmlP001</strain>
    </source>
</reference>
<dbReference type="PIRSF" id="PIRSF006076">
    <property type="entry name" value="OM_assembly_OMP85"/>
    <property type="match status" value="1"/>
</dbReference>
<evidence type="ECO:0000256" key="8">
    <source>
        <dbReference type="HAMAP-Rule" id="MF_01430"/>
    </source>
</evidence>
<dbReference type="PANTHER" id="PTHR12815">
    <property type="entry name" value="SORTING AND ASSEMBLY MACHINERY SAMM50 PROTEIN FAMILY MEMBER"/>
    <property type="match status" value="1"/>
</dbReference>
<dbReference type="InterPro" id="IPR039910">
    <property type="entry name" value="D15-like"/>
</dbReference>
<dbReference type="PANTHER" id="PTHR12815:SF23">
    <property type="entry name" value="OUTER MEMBRANE PROTEIN ASSEMBLY FACTOR BAMA"/>
    <property type="match status" value="1"/>
</dbReference>
<dbReference type="OrthoDB" id="9803054at2"/>
<keyword evidence="5 8" id="KW-0677">Repeat</keyword>
<dbReference type="InterPro" id="IPR000184">
    <property type="entry name" value="Bac_surfAg_D15"/>
</dbReference>
<keyword evidence="2 8" id="KW-1134">Transmembrane beta strand</keyword>
<dbReference type="RefSeq" id="WP_129218811.1">
    <property type="nucleotide sequence ID" value="NZ_QYBC01000006.1"/>
</dbReference>
<dbReference type="Gene3D" id="2.40.160.50">
    <property type="entry name" value="membrane protein fhac: a member of the omp85/tpsb transporter family"/>
    <property type="match status" value="1"/>
</dbReference>
<evidence type="ECO:0000256" key="7">
    <source>
        <dbReference type="ARBA" id="ARBA00023237"/>
    </source>
</evidence>